<evidence type="ECO:0000256" key="10">
    <source>
        <dbReference type="ARBA" id="ARBA00023136"/>
    </source>
</evidence>
<comment type="subcellular location">
    <subcellularLocation>
        <location evidence="2">Endomembrane system</location>
    </subcellularLocation>
    <subcellularLocation>
        <location evidence="1">Endosome</location>
    </subcellularLocation>
    <subcellularLocation>
        <location evidence="3">Golgi apparatus</location>
    </subcellularLocation>
</comment>
<dbReference type="PROSITE" id="PS50003">
    <property type="entry name" value="PH_DOMAIN"/>
    <property type="match status" value="1"/>
</dbReference>
<proteinExistence type="inferred from homology"/>
<name>A0A8J1Y3N0_OWEFU</name>
<gene>
    <name evidence="16" type="ORF">OFUS_LOCUS11543</name>
</gene>
<sequence length="703" mass="79978">MSLDRPPIPLPDLSGLSEQEQQQVMIVMQRAQDFESQESEKMRQPLEGQLSKYTNVMKGWQYRFFVLDPMSGLLEYFEKEEHKRQRPRGSVYLAGSVIAPSDEDSQTFTVNAANGEIFRLRAYDAKDRQHWLNRLRYTAEYHTNTIAQNAPPLVHRPDRPDRPPPPSSLKTDQSGNINKPTENQLTTVQRSHHKSTSSLASRGDSHREVKEVIHQVQSHENHLFEKIDDLPAGGEFMNRLDKDLLLLKATSQATVNCLEQCLHILQQQQLAQNSGIPAGATVEWLEPRSSPGPGVRGSKSAIKASPADSFTSALSTVSPEVPVNHDDDIEDDDNEKESELGGVEAHKSVILHLLSQLKLGMDLTRVVLPTFILEKRSLLEMFADCMAHPDLFMKTTDISDPESRMLNVLEWYLTSFHAGIIQGSVAKKPYNPIIGETFHCSWQVPKLEMSNGDTLEEPQMSSRLIYIAEQVSHHPPVSAFYFECPDKKICMNGSIWTKSKFMGMSIGVSMVGKVSIYLQEYDEEYKFSLPSAYARSILTVPWVELGDRINITCQKTGYTAAVTFHTKPFYGGRLHEVSAELKNLKSGAIVCRAKGEWNGNLEFNYLNTDEQKIIDTTKLKVSKKCVRPINLQGEYESRKLWQHVTNSLKMGDVNTATEHKRFLEDRQREGEKYRRESSMQYPTKYFHLEGDLWTYNNLLHRTS</sequence>
<evidence type="ECO:0000256" key="1">
    <source>
        <dbReference type="ARBA" id="ARBA00004177"/>
    </source>
</evidence>
<dbReference type="FunFam" id="1.10.287.2720:FF:000001">
    <property type="entry name" value="Oxysterol-binding OBPalpha"/>
    <property type="match status" value="1"/>
</dbReference>
<keyword evidence="8 14" id="KW-0445">Lipid transport</keyword>
<dbReference type="PANTHER" id="PTHR10972:SF141">
    <property type="entry name" value="OXYSTEROL-BINDING PROTEIN"/>
    <property type="match status" value="1"/>
</dbReference>
<evidence type="ECO:0000313" key="17">
    <source>
        <dbReference type="Proteomes" id="UP000749559"/>
    </source>
</evidence>
<dbReference type="SMART" id="SM00233">
    <property type="entry name" value="PH"/>
    <property type="match status" value="1"/>
</dbReference>
<dbReference type="FunFam" id="2.40.160.120:FF:000002">
    <property type="entry name" value="Oxysterol-binding protein"/>
    <property type="match status" value="1"/>
</dbReference>
<dbReference type="SUPFAM" id="SSF50729">
    <property type="entry name" value="PH domain-like"/>
    <property type="match status" value="1"/>
</dbReference>
<evidence type="ECO:0000256" key="15">
    <source>
        <dbReference type="SAM" id="MobiDB-lite"/>
    </source>
</evidence>
<keyword evidence="9" id="KW-0446">Lipid-binding</keyword>
<protein>
    <recommendedName>
        <fullName evidence="14">Oxysterol-binding protein</fullName>
    </recommendedName>
</protein>
<dbReference type="Proteomes" id="UP000749559">
    <property type="component" value="Unassembled WGS sequence"/>
</dbReference>
<dbReference type="InterPro" id="IPR011993">
    <property type="entry name" value="PH-like_dom_sf"/>
</dbReference>
<dbReference type="GO" id="GO:0006869">
    <property type="term" value="P:lipid transport"/>
    <property type="evidence" value="ECO:0007669"/>
    <property type="project" value="UniProtKB-KW"/>
</dbReference>
<keyword evidence="4 14" id="KW-0813">Transport</keyword>
<dbReference type="InterPro" id="IPR001849">
    <property type="entry name" value="PH_domain"/>
</dbReference>
<dbReference type="OrthoDB" id="14833at2759"/>
<reference evidence="16" key="1">
    <citation type="submission" date="2022-03" db="EMBL/GenBank/DDBJ databases">
        <authorList>
            <person name="Martin C."/>
        </authorList>
    </citation>
    <scope>NUCLEOTIDE SEQUENCE</scope>
</reference>
<feature type="region of interest" description="Disordered" evidence="15">
    <location>
        <begin position="146"/>
        <end position="208"/>
    </location>
</feature>
<dbReference type="InterPro" id="IPR018494">
    <property type="entry name" value="Oxysterol-bd_CS"/>
</dbReference>
<evidence type="ECO:0000256" key="5">
    <source>
        <dbReference type="ARBA" id="ARBA00022753"/>
    </source>
</evidence>
<evidence type="ECO:0000256" key="12">
    <source>
        <dbReference type="ARBA" id="ARBA00065555"/>
    </source>
</evidence>
<dbReference type="GO" id="GO:0005829">
    <property type="term" value="C:cytosol"/>
    <property type="evidence" value="ECO:0007669"/>
    <property type="project" value="TreeGrafter"/>
</dbReference>
<evidence type="ECO:0000256" key="6">
    <source>
        <dbReference type="ARBA" id="ARBA00022990"/>
    </source>
</evidence>
<keyword evidence="17" id="KW-1185">Reference proteome</keyword>
<dbReference type="PROSITE" id="PS01013">
    <property type="entry name" value="OSBP"/>
    <property type="match status" value="1"/>
</dbReference>
<comment type="subunit">
    <text evidence="12">Heterodimer with OSBPL9.</text>
</comment>
<dbReference type="GO" id="GO:0032934">
    <property type="term" value="F:sterol binding"/>
    <property type="evidence" value="ECO:0007669"/>
    <property type="project" value="TreeGrafter"/>
</dbReference>
<comment type="caution">
    <text evidence="16">The sequence shown here is derived from an EMBL/GenBank/DDBJ whole genome shotgun (WGS) entry which is preliminary data.</text>
</comment>
<organism evidence="16 17">
    <name type="scientific">Owenia fusiformis</name>
    <name type="common">Polychaete worm</name>
    <dbReference type="NCBI Taxonomy" id="6347"/>
    <lineage>
        <taxon>Eukaryota</taxon>
        <taxon>Metazoa</taxon>
        <taxon>Spiralia</taxon>
        <taxon>Lophotrochozoa</taxon>
        <taxon>Annelida</taxon>
        <taxon>Polychaeta</taxon>
        <taxon>Sedentaria</taxon>
        <taxon>Canalipalpata</taxon>
        <taxon>Sabellida</taxon>
        <taxon>Oweniida</taxon>
        <taxon>Oweniidae</taxon>
        <taxon>Owenia</taxon>
    </lineage>
</organism>
<accession>A0A8J1Y3N0</accession>
<dbReference type="Pfam" id="PF00169">
    <property type="entry name" value="PH"/>
    <property type="match status" value="1"/>
</dbReference>
<dbReference type="InterPro" id="IPR037239">
    <property type="entry name" value="OSBP_sf"/>
</dbReference>
<dbReference type="AlphaFoldDB" id="A0A8J1Y3N0"/>
<dbReference type="PANTHER" id="PTHR10972">
    <property type="entry name" value="OXYSTEROL-BINDING PROTEIN-RELATED"/>
    <property type="match status" value="1"/>
</dbReference>
<evidence type="ECO:0000256" key="3">
    <source>
        <dbReference type="ARBA" id="ARBA00004555"/>
    </source>
</evidence>
<dbReference type="InterPro" id="IPR000648">
    <property type="entry name" value="Oxysterol-bd"/>
</dbReference>
<dbReference type="Gene3D" id="2.30.29.30">
    <property type="entry name" value="Pleckstrin-homology domain (PH domain)/Phosphotyrosine-binding domain (PTB)"/>
    <property type="match status" value="1"/>
</dbReference>
<dbReference type="GO" id="GO:0005794">
    <property type="term" value="C:Golgi apparatus"/>
    <property type="evidence" value="ECO:0007669"/>
    <property type="project" value="UniProtKB-SubCell"/>
</dbReference>
<dbReference type="Gene3D" id="1.10.287.2720">
    <property type="match status" value="1"/>
</dbReference>
<evidence type="ECO:0000256" key="2">
    <source>
        <dbReference type="ARBA" id="ARBA00004308"/>
    </source>
</evidence>
<keyword evidence="6" id="KW-0007">Acetylation</keyword>
<dbReference type="FunFam" id="2.30.29.30:FF:000154">
    <property type="entry name" value="Oxysterol-binding protein"/>
    <property type="match status" value="1"/>
</dbReference>
<keyword evidence="7" id="KW-0333">Golgi apparatus</keyword>
<dbReference type="EMBL" id="CAIIXF020000006">
    <property type="protein sequence ID" value="CAH1785495.1"/>
    <property type="molecule type" value="Genomic_DNA"/>
</dbReference>
<evidence type="ECO:0000256" key="11">
    <source>
        <dbReference type="ARBA" id="ARBA00058048"/>
    </source>
</evidence>
<comment type="function">
    <text evidence="11">Plays a role in regulating ADIPOQ and FABP4 levels in differentiating adipocytes and is also involved in regulation of adipocyte triglyceride storage. Weakly binds 25-hydroxycholesterol. Interacts with OSBPL9 to function as lipid transfer proteins. Together they form a heterodimer that localizes at the ER-trans-Golgi membrane contact sites, and exchanges phosphatidylserine (1,2-diacyl-sn-glycero-3-phospho-L-serine, PS) for phosphatidylinositol-4-phosphate (1,2-diacyl-sn-glycero-3-phospho-(1D-myo-inositol 4-phosphate), PI(4)P) between the two organelles, a step that is critical for sphingomyelin synthesis in the Golgi complex.</text>
</comment>
<evidence type="ECO:0000313" key="16">
    <source>
        <dbReference type="EMBL" id="CAH1785495.1"/>
    </source>
</evidence>
<dbReference type="Pfam" id="PF01237">
    <property type="entry name" value="Oxysterol_BP"/>
    <property type="match status" value="1"/>
</dbReference>
<dbReference type="SUPFAM" id="SSF144000">
    <property type="entry name" value="Oxysterol-binding protein-like"/>
    <property type="match status" value="1"/>
</dbReference>
<dbReference type="Gene3D" id="6.10.140.1150">
    <property type="match status" value="1"/>
</dbReference>
<feature type="compositionally biased region" description="Acidic residues" evidence="15">
    <location>
        <begin position="327"/>
        <end position="336"/>
    </location>
</feature>
<dbReference type="CDD" id="cd13291">
    <property type="entry name" value="PH_ORP10_ORP11"/>
    <property type="match status" value="1"/>
</dbReference>
<evidence type="ECO:0000256" key="13">
    <source>
        <dbReference type="RuleBase" id="RU003844"/>
    </source>
</evidence>
<evidence type="ECO:0000256" key="9">
    <source>
        <dbReference type="ARBA" id="ARBA00023121"/>
    </source>
</evidence>
<keyword evidence="5" id="KW-0967">Endosome</keyword>
<evidence type="ECO:0000256" key="8">
    <source>
        <dbReference type="ARBA" id="ARBA00023055"/>
    </source>
</evidence>
<feature type="compositionally biased region" description="Polar residues" evidence="15">
    <location>
        <begin position="168"/>
        <end position="189"/>
    </location>
</feature>
<comment type="similarity">
    <text evidence="13">Belongs to the OSBP family.</text>
</comment>
<evidence type="ECO:0000256" key="14">
    <source>
        <dbReference type="RuleBase" id="RU003845"/>
    </source>
</evidence>
<dbReference type="GO" id="GO:0016020">
    <property type="term" value="C:membrane"/>
    <property type="evidence" value="ECO:0007669"/>
    <property type="project" value="TreeGrafter"/>
</dbReference>
<feature type="region of interest" description="Disordered" evidence="15">
    <location>
        <begin position="310"/>
        <end position="341"/>
    </location>
</feature>
<evidence type="ECO:0000256" key="4">
    <source>
        <dbReference type="ARBA" id="ARBA00022448"/>
    </source>
</evidence>
<dbReference type="GO" id="GO:0005768">
    <property type="term" value="C:endosome"/>
    <property type="evidence" value="ECO:0007669"/>
    <property type="project" value="UniProtKB-SubCell"/>
</dbReference>
<evidence type="ECO:0000256" key="7">
    <source>
        <dbReference type="ARBA" id="ARBA00023034"/>
    </source>
</evidence>
<dbReference type="Gene3D" id="2.40.160.120">
    <property type="match status" value="1"/>
</dbReference>
<keyword evidence="10" id="KW-0472">Membrane</keyword>